<dbReference type="AlphaFoldDB" id="A0A3A4NUD3"/>
<comment type="caution">
    <text evidence="3">The sequence shown here is derived from an EMBL/GenBank/DDBJ whole genome shotgun (WGS) entry which is preliminary data.</text>
</comment>
<protein>
    <submittedName>
        <fullName evidence="3">Uncharacterized protein</fullName>
    </submittedName>
</protein>
<evidence type="ECO:0000313" key="4">
    <source>
        <dbReference type="Proteomes" id="UP000265882"/>
    </source>
</evidence>
<evidence type="ECO:0000313" key="3">
    <source>
        <dbReference type="EMBL" id="RJP21666.1"/>
    </source>
</evidence>
<feature type="transmembrane region" description="Helical" evidence="2">
    <location>
        <begin position="79"/>
        <end position="99"/>
    </location>
</feature>
<dbReference type="Proteomes" id="UP000265882">
    <property type="component" value="Unassembled WGS sequence"/>
</dbReference>
<feature type="compositionally biased region" description="Low complexity" evidence="1">
    <location>
        <begin position="158"/>
        <end position="170"/>
    </location>
</feature>
<evidence type="ECO:0000256" key="1">
    <source>
        <dbReference type="SAM" id="MobiDB-lite"/>
    </source>
</evidence>
<dbReference type="EMBL" id="QZKU01000066">
    <property type="protein sequence ID" value="RJP21666.1"/>
    <property type="molecule type" value="Genomic_DNA"/>
</dbReference>
<feature type="region of interest" description="Disordered" evidence="1">
    <location>
        <begin position="215"/>
        <end position="239"/>
    </location>
</feature>
<proteinExistence type="predicted"/>
<keyword evidence="2" id="KW-1133">Transmembrane helix</keyword>
<keyword evidence="2" id="KW-0812">Transmembrane</keyword>
<name>A0A3A4NUD3_ABYX5</name>
<organism evidence="3 4">
    <name type="scientific">Abyssobacteria bacterium (strain SURF_5)</name>
    <dbReference type="NCBI Taxonomy" id="2093360"/>
    <lineage>
        <taxon>Bacteria</taxon>
        <taxon>Pseudomonadati</taxon>
        <taxon>Candidatus Hydrogenedentota</taxon>
        <taxon>Candidatus Abyssobacteria</taxon>
    </lineage>
</organism>
<sequence>MSIILRALKKIQNQERKQGSASASHAGAFVNESPSDMGLDLFREAQEAPPLQEAGAADRLRPTPAKPIEKIRSSNIPRVLLGLLLVLGLIATVWFASIIQASFRGGRAAGKETADQTKMVATAAKEEQTPVQPPVAAPPETRAAVPPVPGTAPEAASPPALAQEQLAEQPAAPPVPAPQPVESAAPAPQAEAAIPKEPAAPEYEAVIPTGKEAAAIARASTRPRKQQEAEFASAGEEEKERPEFKINAIAWRAREPKAIVNMQRVYVGDRIEGALVKEIRRKSILFEYDSEEFEVRF</sequence>
<feature type="region of interest" description="Disordered" evidence="1">
    <location>
        <begin position="114"/>
        <end position="192"/>
    </location>
</feature>
<feature type="compositionally biased region" description="Low complexity" evidence="1">
    <location>
        <begin position="180"/>
        <end position="192"/>
    </location>
</feature>
<gene>
    <name evidence="3" type="ORF">C4520_09515</name>
</gene>
<keyword evidence="2" id="KW-0472">Membrane</keyword>
<accession>A0A3A4NUD3</accession>
<reference evidence="3 4" key="1">
    <citation type="journal article" date="2017" name="ISME J.">
        <title>Energy and carbon metabolisms in a deep terrestrial subsurface fluid microbial community.</title>
        <authorList>
            <person name="Momper L."/>
            <person name="Jungbluth S.P."/>
            <person name="Lee M.D."/>
            <person name="Amend J.P."/>
        </authorList>
    </citation>
    <scope>NUCLEOTIDE SEQUENCE [LARGE SCALE GENOMIC DNA]</scope>
    <source>
        <strain evidence="3">SURF_5</strain>
    </source>
</reference>
<evidence type="ECO:0000256" key="2">
    <source>
        <dbReference type="SAM" id="Phobius"/>
    </source>
</evidence>